<keyword evidence="4" id="KW-1185">Reference proteome</keyword>
<evidence type="ECO:0000313" key="4">
    <source>
        <dbReference type="Proteomes" id="UP000318693"/>
    </source>
</evidence>
<reference evidence="3 4" key="1">
    <citation type="submission" date="2019-07" db="EMBL/GenBank/DDBJ databases">
        <title>Georgenia wutianyii sp. nov. and Georgenia *** sp. nov. isolated from plateau pika (Ochotona curzoniae) in the Qinghai-Tibet plateau of China.</title>
        <authorList>
            <person name="Tian Z."/>
        </authorList>
    </citation>
    <scope>NUCLEOTIDE SEQUENCE [LARGE SCALE GENOMIC DNA]</scope>
    <source>
        <strain evidence="3 4">Z446</strain>
    </source>
</reference>
<evidence type="ECO:0000313" key="3">
    <source>
        <dbReference type="EMBL" id="TRW47030.1"/>
    </source>
</evidence>
<feature type="compositionally biased region" description="Basic and acidic residues" evidence="1">
    <location>
        <begin position="8"/>
        <end position="34"/>
    </location>
</feature>
<proteinExistence type="predicted"/>
<gene>
    <name evidence="3" type="ORF">FJ693_03385</name>
</gene>
<dbReference type="SUPFAM" id="SSF48076">
    <property type="entry name" value="LigA subunit of an aromatic-ring-opening dioxygenase LigAB"/>
    <property type="match status" value="1"/>
</dbReference>
<dbReference type="Proteomes" id="UP000318693">
    <property type="component" value="Unassembled WGS sequence"/>
</dbReference>
<comment type="caution">
    <text evidence="3">The sequence shown here is derived from an EMBL/GenBank/DDBJ whole genome shotgun (WGS) entry which is preliminary data.</text>
</comment>
<feature type="domain" description="Extradiol ring-cleavage dioxygenase LigAB LigA subunit" evidence="2">
    <location>
        <begin position="53"/>
        <end position="117"/>
    </location>
</feature>
<dbReference type="Pfam" id="PF07746">
    <property type="entry name" value="LigA"/>
    <property type="match status" value="1"/>
</dbReference>
<evidence type="ECO:0000256" key="1">
    <source>
        <dbReference type="SAM" id="MobiDB-lite"/>
    </source>
</evidence>
<dbReference type="EMBL" id="VJXR01000005">
    <property type="protein sequence ID" value="TRW47030.1"/>
    <property type="molecule type" value="Genomic_DNA"/>
</dbReference>
<organism evidence="3 4">
    <name type="scientific">Georgenia yuyongxinii</name>
    <dbReference type="NCBI Taxonomy" id="2589797"/>
    <lineage>
        <taxon>Bacteria</taxon>
        <taxon>Bacillati</taxon>
        <taxon>Actinomycetota</taxon>
        <taxon>Actinomycetes</taxon>
        <taxon>Micrococcales</taxon>
        <taxon>Bogoriellaceae</taxon>
        <taxon>Georgenia</taxon>
    </lineage>
</organism>
<protein>
    <recommendedName>
        <fullName evidence="2">Extradiol ring-cleavage dioxygenase LigAB LigA subunit domain-containing protein</fullName>
    </recommendedName>
</protein>
<dbReference type="InterPro" id="IPR036622">
    <property type="entry name" value="LigA_sf"/>
</dbReference>
<evidence type="ECO:0000259" key="2">
    <source>
        <dbReference type="Pfam" id="PF07746"/>
    </source>
</evidence>
<accession>A0A552WW11</accession>
<dbReference type="AlphaFoldDB" id="A0A552WW11"/>
<sequence length="127" mass="13760">MGRHGGLRRGEGRPGARLRADVPVGHRDRDRRDGGGVMSVVALGQLTRDVCRRPDARQLLLDDPAALLARYRVTTDEREAVLDLDAQALVDLGLNPVVMRNLLATAGIGNAEIYTHSRSLRRGATSA</sequence>
<name>A0A552WW11_9MICO</name>
<dbReference type="Gene3D" id="1.10.700.10">
    <property type="entry name" value="Dioxygenase LigAB, LigA subunit"/>
    <property type="match status" value="1"/>
</dbReference>
<feature type="region of interest" description="Disordered" evidence="1">
    <location>
        <begin position="1"/>
        <end position="34"/>
    </location>
</feature>
<dbReference type="InterPro" id="IPR011986">
    <property type="entry name" value="Xdiol_dOase_LigA"/>
</dbReference>